<accession>A0AAE3ECE9</accession>
<feature type="compositionally biased region" description="Acidic residues" evidence="1">
    <location>
        <begin position="483"/>
        <end position="494"/>
    </location>
</feature>
<name>A0AAE3ECE9_9FIRM</name>
<keyword evidence="3" id="KW-1185">Reference proteome</keyword>
<evidence type="ECO:0000256" key="1">
    <source>
        <dbReference type="SAM" id="MobiDB-lite"/>
    </source>
</evidence>
<dbReference type="EMBL" id="JAJEQR010000050">
    <property type="protein sequence ID" value="MCC2232077.1"/>
    <property type="molecule type" value="Genomic_DNA"/>
</dbReference>
<dbReference type="AlphaFoldDB" id="A0AAE3ECE9"/>
<sequence length="652" mass="72691">MAIGWNFPGSNFGTLNGIGEAGIETFKGTPYKSLAREICQNSLDAKDGSGKPVVVKFSCSQEDFRTFHDYSTLSNAIESCLTFWKKNDNKKTVAFFSNAQKVAGQKKIPILRISDFNTKGLTGSDKDYNTPWQNLVKASGVSDKNDNDGGSFGIGKSAPFACSNLRTVFYATQDINGLYASQGVARLVSFPVKKGLIFQKDSDDITTGIGYYGEKSKNQPIRECQSLEQGFMRTVPGTDVYILGFMDKRGWEDEIITSVLDDFLLSIFYGTLEVYLGNVEISKRTLEKVVETYKDKAVSAYNYYQAMTSQEAHVITKDFNGLGDVEIHILIQKDLHRRVLMGRSNGMKVFDQKNFPSAIQFAGVCILQGKNVNSFFREMENPQHNEWQPERHQKVALARKYKKDLFQLIKSYVLEYGRKTTVDEIDAEGVGAYLPDDSATDNGRDKYESIPGVTKDIDISAPELKSYQKGFEMNDSSTYTSTEDTEGLSEDEDFGMGGSKDFGDDKSNETSDGNSFGNNLGNGAGSESEGDESFPVGSDGEPAVAIKKKFEIHTMAVRLMLLDAKKKRYRLIFVPEKTSGEGYLQLKLSGEQSDIAVNIHLANNRDTGENLRTCQNIIFLHDIQAKHKMIVEFNVQFFECSSMEVSLYGYKI</sequence>
<feature type="compositionally biased region" description="Polar residues" evidence="1">
    <location>
        <begin position="510"/>
        <end position="521"/>
    </location>
</feature>
<reference evidence="2" key="1">
    <citation type="submission" date="2021-10" db="EMBL/GenBank/DDBJ databases">
        <title>Anaerobic single-cell dispensing facilitates the cultivation of human gut bacteria.</title>
        <authorList>
            <person name="Afrizal A."/>
        </authorList>
    </citation>
    <scope>NUCLEOTIDE SEQUENCE</scope>
    <source>
        <strain evidence="2">CLA-AA-H215</strain>
    </source>
</reference>
<gene>
    <name evidence="2" type="ORF">LKD81_13905</name>
</gene>
<feature type="region of interest" description="Disordered" evidence="1">
    <location>
        <begin position="470"/>
        <end position="540"/>
    </location>
</feature>
<proteinExistence type="predicted"/>
<dbReference type="Proteomes" id="UP001198182">
    <property type="component" value="Unassembled WGS sequence"/>
</dbReference>
<evidence type="ECO:0000313" key="3">
    <source>
        <dbReference type="Proteomes" id="UP001198182"/>
    </source>
</evidence>
<dbReference type="RefSeq" id="WP_308454563.1">
    <property type="nucleotide sequence ID" value="NZ_JAJEQR010000050.1"/>
</dbReference>
<protein>
    <submittedName>
        <fullName evidence="2">Uncharacterized protein</fullName>
    </submittedName>
</protein>
<comment type="caution">
    <text evidence="2">The sequence shown here is derived from an EMBL/GenBank/DDBJ whole genome shotgun (WGS) entry which is preliminary data.</text>
</comment>
<evidence type="ECO:0000313" key="2">
    <source>
        <dbReference type="EMBL" id="MCC2232077.1"/>
    </source>
</evidence>
<organism evidence="2 3">
    <name type="scientific">Hominifimenecus microfluidus</name>
    <dbReference type="NCBI Taxonomy" id="2885348"/>
    <lineage>
        <taxon>Bacteria</taxon>
        <taxon>Bacillati</taxon>
        <taxon>Bacillota</taxon>
        <taxon>Clostridia</taxon>
        <taxon>Lachnospirales</taxon>
        <taxon>Lachnospiraceae</taxon>
        <taxon>Hominifimenecus</taxon>
    </lineage>
</organism>